<accession>A0ABM7FGY1</accession>
<name>A0ABM7FGY1_9ACTN</name>
<dbReference type="EMBL" id="AP018448">
    <property type="protein sequence ID" value="BBC36332.1"/>
    <property type="molecule type" value="Genomic_DNA"/>
</dbReference>
<evidence type="ECO:0000313" key="2">
    <source>
        <dbReference type="Proteomes" id="UP001321542"/>
    </source>
</evidence>
<protein>
    <submittedName>
        <fullName evidence="1">Uncharacterized protein</fullName>
    </submittedName>
</protein>
<dbReference type="Proteomes" id="UP001321542">
    <property type="component" value="Chromosome"/>
</dbReference>
<keyword evidence="2" id="KW-1185">Reference proteome</keyword>
<organism evidence="1 2">
    <name type="scientific">Streptomyces graminofaciens</name>
    <dbReference type="NCBI Taxonomy" id="68212"/>
    <lineage>
        <taxon>Bacteria</taxon>
        <taxon>Bacillati</taxon>
        <taxon>Actinomycetota</taxon>
        <taxon>Actinomycetes</taxon>
        <taxon>Kitasatosporales</taxon>
        <taxon>Streptomycetaceae</taxon>
        <taxon>Streptomyces</taxon>
    </lineage>
</organism>
<sequence length="135" mass="14763">MYAVKVVLLPSPDPAFPDAPSPPPAIPSDQRLDAIAQCARTVPQPGIAHVSLARWGRRLIGMTFVEAASLDEAVTRARYGWNRWLGSGLLPDWVIGDCHPDRYLSGPTYGYSWQETAMSASGHPESNDRDMNATE</sequence>
<reference evidence="1 2" key="2">
    <citation type="journal article" date="2023" name="ChemBioChem">
        <title>Acyltransferase Domain Exchange between Two Independent Type I Polyketide Synthases in the Same Producer Strain of Macrolide Antibiotics.</title>
        <authorList>
            <person name="Kudo F."/>
            <person name="Kishikawa K."/>
            <person name="Tsuboi K."/>
            <person name="Kido T."/>
            <person name="Usui T."/>
            <person name="Hashimoto J."/>
            <person name="Shin-Ya K."/>
            <person name="Miyanaga A."/>
            <person name="Eguchi T."/>
        </authorList>
    </citation>
    <scope>NUCLEOTIDE SEQUENCE [LARGE SCALE GENOMIC DNA]</scope>
    <source>
        <strain evidence="1 2">A-8890</strain>
    </source>
</reference>
<gene>
    <name evidence="1" type="ORF">SGFS_076260</name>
</gene>
<reference evidence="1 2" key="1">
    <citation type="journal article" date="2010" name="ChemBioChem">
        <title>Cloning and characterization of the biosynthetic gene cluster of 16-membered macrolide antibiotic FD-891: involvement of a dual functional cytochrome P450 monooxygenase catalyzing epoxidation and hydroxylation.</title>
        <authorList>
            <person name="Kudo F."/>
            <person name="Motegi A."/>
            <person name="Mizoue K."/>
            <person name="Eguchi T."/>
        </authorList>
    </citation>
    <scope>NUCLEOTIDE SEQUENCE [LARGE SCALE GENOMIC DNA]</scope>
    <source>
        <strain evidence="1 2">A-8890</strain>
    </source>
</reference>
<proteinExistence type="predicted"/>
<evidence type="ECO:0000313" key="1">
    <source>
        <dbReference type="EMBL" id="BBC36332.1"/>
    </source>
</evidence>
<dbReference type="RefSeq" id="WP_286256590.1">
    <property type="nucleotide sequence ID" value="NZ_AP018448.1"/>
</dbReference>